<gene>
    <name evidence="2" type="ORF">CCHR01_12142</name>
</gene>
<feature type="region of interest" description="Disordered" evidence="1">
    <location>
        <begin position="1"/>
        <end position="35"/>
    </location>
</feature>
<protein>
    <submittedName>
        <fullName evidence="2">Uncharacterized protein</fullName>
    </submittedName>
</protein>
<evidence type="ECO:0000313" key="2">
    <source>
        <dbReference type="EMBL" id="KAK1845238.1"/>
    </source>
</evidence>
<organism evidence="2 3">
    <name type="scientific">Colletotrichum chrysophilum</name>
    <dbReference type="NCBI Taxonomy" id="1836956"/>
    <lineage>
        <taxon>Eukaryota</taxon>
        <taxon>Fungi</taxon>
        <taxon>Dikarya</taxon>
        <taxon>Ascomycota</taxon>
        <taxon>Pezizomycotina</taxon>
        <taxon>Sordariomycetes</taxon>
        <taxon>Hypocreomycetidae</taxon>
        <taxon>Glomerellales</taxon>
        <taxon>Glomerellaceae</taxon>
        <taxon>Colletotrichum</taxon>
        <taxon>Colletotrichum gloeosporioides species complex</taxon>
    </lineage>
</organism>
<comment type="caution">
    <text evidence="2">The sequence shown here is derived from an EMBL/GenBank/DDBJ whole genome shotgun (WGS) entry which is preliminary data.</text>
</comment>
<evidence type="ECO:0000313" key="3">
    <source>
        <dbReference type="Proteomes" id="UP001243330"/>
    </source>
</evidence>
<proteinExistence type="predicted"/>
<dbReference type="AlphaFoldDB" id="A0AAD9EEF8"/>
<evidence type="ECO:0000256" key="1">
    <source>
        <dbReference type="SAM" id="MobiDB-lite"/>
    </source>
</evidence>
<accession>A0AAD9EEF8</accession>
<feature type="compositionally biased region" description="Basic and acidic residues" evidence="1">
    <location>
        <begin position="1"/>
        <end position="17"/>
    </location>
</feature>
<dbReference type="EMBL" id="JAQOWY010000280">
    <property type="protein sequence ID" value="KAK1845238.1"/>
    <property type="molecule type" value="Genomic_DNA"/>
</dbReference>
<name>A0AAD9EEF8_9PEZI</name>
<feature type="compositionally biased region" description="Basic residues" evidence="1">
    <location>
        <begin position="18"/>
        <end position="30"/>
    </location>
</feature>
<sequence length="153" mass="17091">MRVRGRRDGPVPGDRPRLHAKRLQRQHGRWQRAGSGEAKRRHCCYPLSASSQRSFLSKRFIAFVEEDGAIGGAVAETSAVVVELWASCGLGDWGRDWMPLAFVAHPGKRFLGVLSFIETGSGIWMGSDGWHFRVARDKDRRELLGILIPLKPG</sequence>
<dbReference type="Proteomes" id="UP001243330">
    <property type="component" value="Unassembled WGS sequence"/>
</dbReference>
<keyword evidence="3" id="KW-1185">Reference proteome</keyword>
<reference evidence="2" key="1">
    <citation type="submission" date="2023-01" db="EMBL/GenBank/DDBJ databases">
        <title>Colletotrichum chrysophilum M932 genome sequence.</title>
        <authorList>
            <person name="Baroncelli R."/>
        </authorList>
    </citation>
    <scope>NUCLEOTIDE SEQUENCE</scope>
    <source>
        <strain evidence="2">M932</strain>
    </source>
</reference>